<comment type="caution">
    <text evidence="8">The sequence shown here is derived from an EMBL/GenBank/DDBJ whole genome shotgun (WGS) entry which is preliminary data.</text>
</comment>
<dbReference type="UniPathway" id="UPA00219"/>
<dbReference type="InterPro" id="IPR050979">
    <property type="entry name" value="LD-transpeptidase"/>
</dbReference>
<feature type="active site" description="Proton donor/acceptor" evidence="6">
    <location>
        <position position="302"/>
    </location>
</feature>
<dbReference type="InterPro" id="IPR005490">
    <property type="entry name" value="LD_TPept_cat_dom"/>
</dbReference>
<evidence type="ECO:0000256" key="6">
    <source>
        <dbReference type="PROSITE-ProRule" id="PRU01373"/>
    </source>
</evidence>
<dbReference type="GO" id="GO:0008360">
    <property type="term" value="P:regulation of cell shape"/>
    <property type="evidence" value="ECO:0007669"/>
    <property type="project" value="UniProtKB-UniRule"/>
</dbReference>
<protein>
    <submittedName>
        <fullName evidence="8">L,D-transpeptidase</fullName>
    </submittedName>
</protein>
<sequence length="360" mass="41408">MFTLFASHLDQVSRRDFLKLSGIGVLAFFSLPLRLERLFSPTRPEREVSLPRLGRVCAAKIDGYDRPSFSGEVKKTYWRDLVLSITEVTLGSEDSGHNRIWYRLDDGAYVHSGDIQPVDLQKHEPAAALPQGGALTEVSVPFTDTLWDLRRQDWYSYRLYYGTTYWVDQIQQDKNGKIWYRIRDDKWKIFYYADATHLRLVSEEDIAPISAEVPPSEKSIEIHLPEQIVIAYERDQAVFMARTSTGARFIDGDYRTPPGIYITNRKRPSRHMAAGDRAAPNSYDLPGVPWVCYLMDNGISFHGTYWHNNFGRPRSHGCINLSIADSRWVYRWTHPTVPLQTVTLNEKTGTMVKVIDKPMA</sequence>
<keyword evidence="4 6" id="KW-0573">Peptidoglycan synthesis</keyword>
<dbReference type="GO" id="GO:0016740">
    <property type="term" value="F:transferase activity"/>
    <property type="evidence" value="ECO:0007669"/>
    <property type="project" value="UniProtKB-KW"/>
</dbReference>
<keyword evidence="5 6" id="KW-0961">Cell wall biogenesis/degradation</keyword>
<dbReference type="NCBIfam" id="TIGR01409">
    <property type="entry name" value="TAT_signal_seq"/>
    <property type="match status" value="1"/>
</dbReference>
<evidence type="ECO:0000256" key="2">
    <source>
        <dbReference type="ARBA" id="ARBA00022679"/>
    </source>
</evidence>
<dbReference type="SUPFAM" id="SSF141523">
    <property type="entry name" value="L,D-transpeptidase catalytic domain-like"/>
    <property type="match status" value="1"/>
</dbReference>
<dbReference type="AlphaFoldDB" id="A0A7C4Q5B5"/>
<dbReference type="Pfam" id="PF03734">
    <property type="entry name" value="YkuD"/>
    <property type="match status" value="1"/>
</dbReference>
<dbReference type="PANTHER" id="PTHR30582">
    <property type="entry name" value="L,D-TRANSPEPTIDASE"/>
    <property type="match status" value="1"/>
</dbReference>
<dbReference type="Gene3D" id="2.40.440.10">
    <property type="entry name" value="L,D-transpeptidase catalytic domain-like"/>
    <property type="match status" value="1"/>
</dbReference>
<proteinExistence type="predicted"/>
<dbReference type="InterPro" id="IPR019546">
    <property type="entry name" value="TAT_signal_bac_arc"/>
</dbReference>
<dbReference type="GO" id="GO:0071972">
    <property type="term" value="F:peptidoglycan L,D-transpeptidase activity"/>
    <property type="evidence" value="ECO:0007669"/>
    <property type="project" value="TreeGrafter"/>
</dbReference>
<evidence type="ECO:0000313" key="8">
    <source>
        <dbReference type="EMBL" id="HGS88253.1"/>
    </source>
</evidence>
<evidence type="ECO:0000256" key="5">
    <source>
        <dbReference type="ARBA" id="ARBA00023316"/>
    </source>
</evidence>
<feature type="active site" description="Nucleophile" evidence="6">
    <location>
        <position position="318"/>
    </location>
</feature>
<dbReference type="CDD" id="cd16913">
    <property type="entry name" value="YkuD_like"/>
    <property type="match status" value="1"/>
</dbReference>
<organism evidence="8">
    <name type="scientific">Bellilinea caldifistulae</name>
    <dbReference type="NCBI Taxonomy" id="360411"/>
    <lineage>
        <taxon>Bacteria</taxon>
        <taxon>Bacillati</taxon>
        <taxon>Chloroflexota</taxon>
        <taxon>Anaerolineae</taxon>
        <taxon>Anaerolineales</taxon>
        <taxon>Anaerolineaceae</taxon>
        <taxon>Bellilinea</taxon>
    </lineage>
</organism>
<evidence type="ECO:0000259" key="7">
    <source>
        <dbReference type="PROSITE" id="PS52029"/>
    </source>
</evidence>
<dbReference type="EMBL" id="DSXR01000118">
    <property type="protein sequence ID" value="HGS88253.1"/>
    <property type="molecule type" value="Genomic_DNA"/>
</dbReference>
<dbReference type="InterPro" id="IPR038063">
    <property type="entry name" value="Transpep_catalytic_dom"/>
</dbReference>
<dbReference type="GO" id="GO:0005576">
    <property type="term" value="C:extracellular region"/>
    <property type="evidence" value="ECO:0007669"/>
    <property type="project" value="TreeGrafter"/>
</dbReference>
<feature type="domain" description="L,D-TPase catalytic" evidence="7">
    <location>
        <begin position="218"/>
        <end position="355"/>
    </location>
</feature>
<dbReference type="PROSITE" id="PS52029">
    <property type="entry name" value="LD_TPASE"/>
    <property type="match status" value="1"/>
</dbReference>
<reference evidence="8" key="1">
    <citation type="journal article" date="2020" name="mSystems">
        <title>Genome- and Community-Level Interaction Insights into Carbon Utilization and Element Cycling Functions of Hydrothermarchaeota in Hydrothermal Sediment.</title>
        <authorList>
            <person name="Zhou Z."/>
            <person name="Liu Y."/>
            <person name="Xu W."/>
            <person name="Pan J."/>
            <person name="Luo Z.H."/>
            <person name="Li M."/>
        </authorList>
    </citation>
    <scope>NUCLEOTIDE SEQUENCE [LARGE SCALE GENOMIC DNA]</scope>
    <source>
        <strain evidence="8">SpSt-556</strain>
    </source>
</reference>
<comment type="pathway">
    <text evidence="1 6">Cell wall biogenesis; peptidoglycan biosynthesis.</text>
</comment>
<keyword evidence="2" id="KW-0808">Transferase</keyword>
<dbReference type="GO" id="GO:0071555">
    <property type="term" value="P:cell wall organization"/>
    <property type="evidence" value="ECO:0007669"/>
    <property type="project" value="UniProtKB-UniRule"/>
</dbReference>
<accession>A0A7C4Q5B5</accession>
<evidence type="ECO:0000256" key="3">
    <source>
        <dbReference type="ARBA" id="ARBA00022960"/>
    </source>
</evidence>
<gene>
    <name evidence="8" type="ORF">ENT17_11650</name>
</gene>
<name>A0A7C4Q5B5_9CHLR</name>
<dbReference type="PANTHER" id="PTHR30582:SF2">
    <property type="entry name" value="L,D-TRANSPEPTIDASE YCIB-RELATED"/>
    <property type="match status" value="1"/>
</dbReference>
<keyword evidence="3 6" id="KW-0133">Cell shape</keyword>
<evidence type="ECO:0000256" key="4">
    <source>
        <dbReference type="ARBA" id="ARBA00022984"/>
    </source>
</evidence>
<evidence type="ECO:0000256" key="1">
    <source>
        <dbReference type="ARBA" id="ARBA00004752"/>
    </source>
</evidence>
<dbReference type="GO" id="GO:0018104">
    <property type="term" value="P:peptidoglycan-protein cross-linking"/>
    <property type="evidence" value="ECO:0007669"/>
    <property type="project" value="TreeGrafter"/>
</dbReference>